<keyword evidence="5" id="KW-0233">DNA recombination</keyword>
<evidence type="ECO:0000256" key="2">
    <source>
        <dbReference type="ARBA" id="ARBA00006363"/>
    </source>
</evidence>
<evidence type="ECO:0000256" key="5">
    <source>
        <dbReference type="ARBA" id="ARBA00023172"/>
    </source>
</evidence>
<dbReference type="InterPro" id="IPR036397">
    <property type="entry name" value="RNaseH_sf"/>
</dbReference>
<comment type="function">
    <text evidence="1">Required for the transposition of the insertion element.</text>
</comment>
<keyword evidence="8" id="KW-1185">Reference proteome</keyword>
<dbReference type="GO" id="GO:0004803">
    <property type="term" value="F:transposase activity"/>
    <property type="evidence" value="ECO:0007669"/>
    <property type="project" value="InterPro"/>
</dbReference>
<accession>A0A369BK42</accession>
<dbReference type="GO" id="GO:0015074">
    <property type="term" value="P:DNA integration"/>
    <property type="evidence" value="ECO:0007669"/>
    <property type="project" value="InterPro"/>
</dbReference>
<protein>
    <submittedName>
        <fullName evidence="7">IS30 family transposase</fullName>
    </submittedName>
</protein>
<keyword evidence="3" id="KW-0815">Transposition</keyword>
<dbReference type="PANTHER" id="PTHR10948">
    <property type="entry name" value="TRANSPOSASE"/>
    <property type="match status" value="1"/>
</dbReference>
<evidence type="ECO:0000256" key="1">
    <source>
        <dbReference type="ARBA" id="ARBA00002190"/>
    </source>
</evidence>
<dbReference type="Gene3D" id="1.10.10.60">
    <property type="entry name" value="Homeodomain-like"/>
    <property type="match status" value="1"/>
</dbReference>
<dbReference type="RefSeq" id="WP_114281390.1">
    <property type="nucleotide sequence ID" value="NZ_QPJY01000022.1"/>
</dbReference>
<dbReference type="EMBL" id="QPJY01000022">
    <property type="protein sequence ID" value="RCX21959.1"/>
    <property type="molecule type" value="Genomic_DNA"/>
</dbReference>
<dbReference type="SUPFAM" id="SSF46689">
    <property type="entry name" value="Homeodomain-like"/>
    <property type="match status" value="1"/>
</dbReference>
<comment type="caution">
    <text evidence="7">The sequence shown here is derived from an EMBL/GenBank/DDBJ whole genome shotgun (WGS) entry which is preliminary data.</text>
</comment>
<dbReference type="GO" id="GO:0005829">
    <property type="term" value="C:cytosol"/>
    <property type="evidence" value="ECO:0007669"/>
    <property type="project" value="TreeGrafter"/>
</dbReference>
<keyword evidence="4" id="KW-0238">DNA-binding</keyword>
<proteinExistence type="inferred from homology"/>
<dbReference type="GO" id="GO:0006313">
    <property type="term" value="P:DNA transposition"/>
    <property type="evidence" value="ECO:0007669"/>
    <property type="project" value="InterPro"/>
</dbReference>
<name>A0A369BK42_9GAMM</name>
<evidence type="ECO:0000313" key="8">
    <source>
        <dbReference type="Proteomes" id="UP000252707"/>
    </source>
</evidence>
<dbReference type="Gene3D" id="3.30.420.10">
    <property type="entry name" value="Ribonuclease H-like superfamily/Ribonuclease H"/>
    <property type="match status" value="1"/>
</dbReference>
<dbReference type="InterPro" id="IPR001584">
    <property type="entry name" value="Integrase_cat-core"/>
</dbReference>
<dbReference type="Proteomes" id="UP000252707">
    <property type="component" value="Unassembled WGS sequence"/>
</dbReference>
<dbReference type="AlphaFoldDB" id="A0A369BK42"/>
<sequence length="322" mass="37095">MRGYTQLAQEERYQIYALMKAGHSQAEIAALLQRHKSTISRELRRNRGLRGYRPQQAQRLALERRAAKVTPRLGPELWNHVERLLREDWSPEQISLWLAQERTLLVSHEWIYRYILQDKHRGGDLHRHLRCQKPRRKRYGAYERRGRLSNQVSIDERPAIVARRGRIGDWEADTIIGKNHSGAIVSLTERKSRLALIAKVPSKAAEGVQQAILSLLAPLADRVHTLTSDNGKEFALHEQIAQALEAGFYFAHPYASWERGLNENTNGLIRQYFPKDRDFSTLTDEEIQGAMDKLNNRPRKCLGMKTPNQVFFGINPPVALVS</sequence>
<evidence type="ECO:0000259" key="6">
    <source>
        <dbReference type="PROSITE" id="PS50994"/>
    </source>
</evidence>
<comment type="similarity">
    <text evidence="2">Belongs to the transposase IS30 family.</text>
</comment>
<dbReference type="PROSITE" id="PS50994">
    <property type="entry name" value="INTEGRASE"/>
    <property type="match status" value="1"/>
</dbReference>
<dbReference type="InterPro" id="IPR001598">
    <property type="entry name" value="Transposase_IS30_CS"/>
</dbReference>
<dbReference type="InterPro" id="IPR009057">
    <property type="entry name" value="Homeodomain-like_sf"/>
</dbReference>
<evidence type="ECO:0000313" key="7">
    <source>
        <dbReference type="EMBL" id="RCX21959.1"/>
    </source>
</evidence>
<dbReference type="InterPro" id="IPR051917">
    <property type="entry name" value="Transposase-Integrase"/>
</dbReference>
<dbReference type="OrthoDB" id="9803231at2"/>
<gene>
    <name evidence="7" type="ORF">DFQ59_1221</name>
</gene>
<dbReference type="InterPro" id="IPR053392">
    <property type="entry name" value="Transposase_IS30-like"/>
</dbReference>
<feature type="domain" description="Integrase catalytic" evidence="6">
    <location>
        <begin position="154"/>
        <end position="315"/>
    </location>
</feature>
<dbReference type="PANTHER" id="PTHR10948:SF23">
    <property type="entry name" value="TRANSPOSASE INSI FOR INSERTION SEQUENCE ELEMENT IS30A-RELATED"/>
    <property type="match status" value="1"/>
</dbReference>
<reference evidence="7 8" key="1">
    <citation type="submission" date="2018-07" db="EMBL/GenBank/DDBJ databases">
        <title>Genomic Encyclopedia of Type Strains, Phase IV (KMG-IV): sequencing the most valuable type-strain genomes for metagenomic binning, comparative biology and taxonomic classification.</title>
        <authorList>
            <person name="Goeker M."/>
        </authorList>
    </citation>
    <scope>NUCLEOTIDE SEQUENCE [LARGE SCALE GENOMIC DNA]</scope>
    <source>
        <strain evidence="7 8">DSM 26407</strain>
    </source>
</reference>
<dbReference type="PROSITE" id="PS01043">
    <property type="entry name" value="TRANSPOSASE_IS30"/>
    <property type="match status" value="1"/>
</dbReference>
<evidence type="ECO:0000256" key="4">
    <source>
        <dbReference type="ARBA" id="ARBA00023125"/>
    </source>
</evidence>
<dbReference type="NCBIfam" id="NF033563">
    <property type="entry name" value="transpos_IS30"/>
    <property type="match status" value="1"/>
</dbReference>
<dbReference type="InterPro" id="IPR025246">
    <property type="entry name" value="IS30-like_HTH"/>
</dbReference>
<dbReference type="GO" id="GO:0003677">
    <property type="term" value="F:DNA binding"/>
    <property type="evidence" value="ECO:0007669"/>
    <property type="project" value="UniProtKB-KW"/>
</dbReference>
<dbReference type="Pfam" id="PF13936">
    <property type="entry name" value="HTH_38"/>
    <property type="match status" value="1"/>
</dbReference>
<organism evidence="7 8">
    <name type="scientific">Thioalbus denitrificans</name>
    <dbReference type="NCBI Taxonomy" id="547122"/>
    <lineage>
        <taxon>Bacteria</taxon>
        <taxon>Pseudomonadati</taxon>
        <taxon>Pseudomonadota</taxon>
        <taxon>Gammaproteobacteria</taxon>
        <taxon>Chromatiales</taxon>
        <taxon>Ectothiorhodospiraceae</taxon>
        <taxon>Thioalbus</taxon>
    </lineage>
</organism>
<dbReference type="InterPro" id="IPR012337">
    <property type="entry name" value="RNaseH-like_sf"/>
</dbReference>
<evidence type="ECO:0000256" key="3">
    <source>
        <dbReference type="ARBA" id="ARBA00022578"/>
    </source>
</evidence>
<dbReference type="SUPFAM" id="SSF53098">
    <property type="entry name" value="Ribonuclease H-like"/>
    <property type="match status" value="1"/>
</dbReference>